<reference evidence="3 4" key="1">
    <citation type="journal article" date="2018" name="MBio">
        <title>Comparative Genomics Reveals the Core Gene Toolbox for the Fungus-Insect Symbiosis.</title>
        <authorList>
            <person name="Wang Y."/>
            <person name="Stata M."/>
            <person name="Wang W."/>
            <person name="Stajich J.E."/>
            <person name="White M.M."/>
            <person name="Moncalvo J.M."/>
        </authorList>
    </citation>
    <scope>NUCLEOTIDE SEQUENCE [LARGE SCALE GENOMIC DNA]</scope>
    <source>
        <strain evidence="3 4">AUS-77-4</strain>
    </source>
</reference>
<protein>
    <recommendedName>
        <fullName evidence="5">Pentacotripeptide-repeat region of PRORP domain-containing protein</fullName>
    </recommendedName>
</protein>
<dbReference type="EMBL" id="MBFT01000542">
    <property type="protein sequence ID" value="PVU89448.1"/>
    <property type="molecule type" value="Genomic_DNA"/>
</dbReference>
<dbReference type="Pfam" id="PF13812">
    <property type="entry name" value="PPR_3"/>
    <property type="match status" value="1"/>
</dbReference>
<dbReference type="OrthoDB" id="185373at2759"/>
<comment type="caution">
    <text evidence="3">The sequence shown here is derived from an EMBL/GenBank/DDBJ whole genome shotgun (WGS) entry which is preliminary data.</text>
</comment>
<keyword evidence="4" id="KW-1185">Reference proteome</keyword>
<feature type="repeat" description="PPR" evidence="2">
    <location>
        <begin position="549"/>
        <end position="583"/>
    </location>
</feature>
<dbReference type="PROSITE" id="PS51375">
    <property type="entry name" value="PPR"/>
    <property type="match status" value="2"/>
</dbReference>
<organism evidence="3 4">
    <name type="scientific">Furculomyces boomerangus</name>
    <dbReference type="NCBI Taxonomy" id="61424"/>
    <lineage>
        <taxon>Eukaryota</taxon>
        <taxon>Fungi</taxon>
        <taxon>Fungi incertae sedis</taxon>
        <taxon>Zoopagomycota</taxon>
        <taxon>Kickxellomycotina</taxon>
        <taxon>Harpellomycetes</taxon>
        <taxon>Harpellales</taxon>
        <taxon>Harpellaceae</taxon>
        <taxon>Furculomyces</taxon>
    </lineage>
</organism>
<sequence>MWKCVGVNILGKDQLYTVLDKDFDEDKKMYTYYPKSTFNPIRPTVNEYNVVLECLSKADSTTIEEIENFKQSMQTHGIISDQTVFVNLMAAAIKLKNWIYFERIYQELQVMDQWNILKIGPKNHIFILRAFVLMKNYIGGIEVANEIFEKIFVEKNKEYKDNIELWNTLLHLYEQCGDIEMVLNIKYNMKTLGIKCQPQTYAIVFSALRKTSKEFYISEKNKWFTIQDKNEDGNKYSSNTISNLENHQFLPKTFSLKFKNSSMELALLAADMYLQMEKERIEPNTIILTNLAATIFVYLDNSKESQLMPIKVKVAQNKVWSDLYGKCLVPSPNELRDGKETNLGISMIFNILEKKKEMNQAIKIMQSLVERIQNTRKEIDPIIISSYLGVLIKCTRYFSAFKDFSSLVRIDSLEKNSKYLLLGLLNSVIAALSLSHNWKIASHLVLLMKKHDVGPNMDTLLSISRSDKKGSRNQISKTNILPLEIAETMGSFMDLIFRKSAKESGGAHSAFLTKLLKVAQVYIQAAGNHKNQRFAQIIFNKYLQFSKPNLFVCNSLLVVFMKTRNINNAIYLWNQMIAEEIIPNRISFTILTQTVFKVVKTHFSKEKYHQNFFSNENAFTNNECVQNNMDSEPTHKDFYEDTINTNNPIDNQSALESNQNSIIRTLKTEYVSKLEPFKFSKFIKLLDSLENELVQFTELITRENQVDLLNQNNSNGLFMDLKALTMFLKTRIFRIGMAMKSNDFCINFDTSFGKELEKAQKLLEFINQYEITPDLYLYETIRDLFVLVGDEKGLLMVNETIETMH</sequence>
<evidence type="ECO:0008006" key="5">
    <source>
        <dbReference type="Google" id="ProtNLM"/>
    </source>
</evidence>
<dbReference type="AlphaFoldDB" id="A0A2T9YAS2"/>
<evidence type="ECO:0000313" key="3">
    <source>
        <dbReference type="EMBL" id="PVU89448.1"/>
    </source>
</evidence>
<dbReference type="PANTHER" id="PTHR47942:SF63">
    <property type="entry name" value="PENTATRICOPEPTIDE REPEAT-CONTAINING PROTEIN"/>
    <property type="match status" value="1"/>
</dbReference>
<dbReference type="STRING" id="61424.A0A2T9YAS2"/>
<dbReference type="InterPro" id="IPR051222">
    <property type="entry name" value="PPR/CCM1_RNA-binding"/>
</dbReference>
<name>A0A2T9YAS2_9FUNG</name>
<feature type="repeat" description="PPR" evidence="2">
    <location>
        <begin position="162"/>
        <end position="196"/>
    </location>
</feature>
<dbReference type="Gene3D" id="1.25.40.10">
    <property type="entry name" value="Tetratricopeptide repeat domain"/>
    <property type="match status" value="2"/>
</dbReference>
<proteinExistence type="predicted"/>
<dbReference type="Proteomes" id="UP000245699">
    <property type="component" value="Unassembled WGS sequence"/>
</dbReference>
<dbReference type="PANTHER" id="PTHR47942">
    <property type="entry name" value="TETRATRICOPEPTIDE REPEAT (TPR)-LIKE SUPERFAMILY PROTEIN-RELATED"/>
    <property type="match status" value="1"/>
</dbReference>
<dbReference type="InterPro" id="IPR002885">
    <property type="entry name" value="PPR_rpt"/>
</dbReference>
<accession>A0A2T9YAS2</accession>
<dbReference type="InterPro" id="IPR011990">
    <property type="entry name" value="TPR-like_helical_dom_sf"/>
</dbReference>
<evidence type="ECO:0000256" key="2">
    <source>
        <dbReference type="PROSITE-ProRule" id="PRU00708"/>
    </source>
</evidence>
<dbReference type="NCBIfam" id="TIGR00756">
    <property type="entry name" value="PPR"/>
    <property type="match status" value="1"/>
</dbReference>
<gene>
    <name evidence="3" type="ORF">BB559_005095</name>
</gene>
<evidence type="ECO:0000313" key="4">
    <source>
        <dbReference type="Proteomes" id="UP000245699"/>
    </source>
</evidence>
<evidence type="ECO:0000256" key="1">
    <source>
        <dbReference type="ARBA" id="ARBA00022737"/>
    </source>
</evidence>
<keyword evidence="1" id="KW-0677">Repeat</keyword>